<evidence type="ECO:0000256" key="1">
    <source>
        <dbReference type="SAM" id="MobiDB-lite"/>
    </source>
</evidence>
<name>A0A4R8TQ04_9PEZI</name>
<dbReference type="Proteomes" id="UP000295604">
    <property type="component" value="Unassembled WGS sequence"/>
</dbReference>
<feature type="compositionally biased region" description="Basic and acidic residues" evidence="1">
    <location>
        <begin position="24"/>
        <end position="55"/>
    </location>
</feature>
<accession>A0A4R8TQ04</accession>
<evidence type="ECO:0000313" key="2">
    <source>
        <dbReference type="EMBL" id="TEA20680.1"/>
    </source>
</evidence>
<gene>
    <name evidence="2" type="ORF">C8034_v008191</name>
</gene>
<feature type="region of interest" description="Disordered" evidence="1">
    <location>
        <begin position="1"/>
        <end position="55"/>
    </location>
</feature>
<proteinExistence type="predicted"/>
<comment type="caution">
    <text evidence="2">The sequence shown here is derived from an EMBL/GenBank/DDBJ whole genome shotgun (WGS) entry which is preliminary data.</text>
</comment>
<keyword evidence="3" id="KW-1185">Reference proteome</keyword>
<dbReference type="AlphaFoldDB" id="A0A4R8TQ04"/>
<evidence type="ECO:0000313" key="3">
    <source>
        <dbReference type="Proteomes" id="UP000295604"/>
    </source>
</evidence>
<dbReference type="EMBL" id="QAPF01000029">
    <property type="protein sequence ID" value="TEA20680.1"/>
    <property type="molecule type" value="Genomic_DNA"/>
</dbReference>
<sequence length="75" mass="8250">MSLDDLIDPDSGGDAYGLGGLSKGKVEARQDNEEENKKGDYRPALKMDREEPKVPKTDHFIKIESFRREGPGSGA</sequence>
<protein>
    <submittedName>
        <fullName evidence="2">Uncharacterized protein</fullName>
    </submittedName>
</protein>
<organism evidence="2 3">
    <name type="scientific">Colletotrichum sidae</name>
    <dbReference type="NCBI Taxonomy" id="1347389"/>
    <lineage>
        <taxon>Eukaryota</taxon>
        <taxon>Fungi</taxon>
        <taxon>Dikarya</taxon>
        <taxon>Ascomycota</taxon>
        <taxon>Pezizomycotina</taxon>
        <taxon>Sordariomycetes</taxon>
        <taxon>Hypocreomycetidae</taxon>
        <taxon>Glomerellales</taxon>
        <taxon>Glomerellaceae</taxon>
        <taxon>Colletotrichum</taxon>
        <taxon>Colletotrichum orbiculare species complex</taxon>
    </lineage>
</organism>
<reference evidence="2 3" key="1">
    <citation type="submission" date="2018-11" db="EMBL/GenBank/DDBJ databases">
        <title>Genome sequence and assembly of Colletotrichum sidae.</title>
        <authorList>
            <person name="Gan P."/>
            <person name="Shirasu K."/>
        </authorList>
    </citation>
    <scope>NUCLEOTIDE SEQUENCE [LARGE SCALE GENOMIC DNA]</scope>
    <source>
        <strain evidence="2 3">CBS 518.97</strain>
    </source>
</reference>